<evidence type="ECO:0000313" key="4">
    <source>
        <dbReference type="EMBL" id="CDW91638.1"/>
    </source>
</evidence>
<dbReference type="PROSITE" id="PS51746">
    <property type="entry name" value="PPM_2"/>
    <property type="match status" value="1"/>
</dbReference>
<dbReference type="GO" id="GO:0016020">
    <property type="term" value="C:membrane"/>
    <property type="evidence" value="ECO:0007669"/>
    <property type="project" value="UniProtKB-SubCell"/>
</dbReference>
<dbReference type="CDD" id="cd00143">
    <property type="entry name" value="PP2Cc"/>
    <property type="match status" value="1"/>
</dbReference>
<dbReference type="InterPro" id="IPR015655">
    <property type="entry name" value="PP2C"/>
</dbReference>
<dbReference type="OrthoDB" id="286193at2759"/>
<dbReference type="AlphaFoldDB" id="A0A078BDG9"/>
<dbReference type="InParanoid" id="A0A078BDG9"/>
<evidence type="ECO:0000313" key="5">
    <source>
        <dbReference type="Proteomes" id="UP000039865"/>
    </source>
</evidence>
<evidence type="ECO:0000256" key="1">
    <source>
        <dbReference type="ARBA" id="ARBA00004370"/>
    </source>
</evidence>
<dbReference type="EMBL" id="CCKQ01019616">
    <property type="protein sequence ID" value="CDW91638.1"/>
    <property type="molecule type" value="Genomic_DNA"/>
</dbReference>
<gene>
    <name evidence="4" type="primary">Contig13723.g14635</name>
    <name evidence="4" type="ORF">STYLEM_20796</name>
</gene>
<dbReference type="InterPro" id="IPR001932">
    <property type="entry name" value="PPM-type_phosphatase-like_dom"/>
</dbReference>
<evidence type="ECO:0000256" key="2">
    <source>
        <dbReference type="ARBA" id="ARBA00023136"/>
    </source>
</evidence>
<evidence type="ECO:0000259" key="3">
    <source>
        <dbReference type="PROSITE" id="PS51746"/>
    </source>
</evidence>
<protein>
    <submittedName>
        <fullName evidence="4">Probable protein phosphatase 2c 25-like</fullName>
    </submittedName>
</protein>
<accession>A0A078BDG9</accession>
<dbReference type="Gene3D" id="3.60.40.10">
    <property type="entry name" value="PPM-type phosphatase domain"/>
    <property type="match status" value="1"/>
</dbReference>
<organism evidence="4 5">
    <name type="scientific">Stylonychia lemnae</name>
    <name type="common">Ciliate</name>
    <dbReference type="NCBI Taxonomy" id="5949"/>
    <lineage>
        <taxon>Eukaryota</taxon>
        <taxon>Sar</taxon>
        <taxon>Alveolata</taxon>
        <taxon>Ciliophora</taxon>
        <taxon>Intramacronucleata</taxon>
        <taxon>Spirotrichea</taxon>
        <taxon>Stichotrichia</taxon>
        <taxon>Sporadotrichida</taxon>
        <taxon>Oxytrichidae</taxon>
        <taxon>Stylonychinae</taxon>
        <taxon>Stylonychia</taxon>
    </lineage>
</organism>
<dbReference type="GO" id="GO:0004722">
    <property type="term" value="F:protein serine/threonine phosphatase activity"/>
    <property type="evidence" value="ECO:0007669"/>
    <property type="project" value="InterPro"/>
</dbReference>
<keyword evidence="5" id="KW-1185">Reference proteome</keyword>
<dbReference type="SMART" id="SM00332">
    <property type="entry name" value="PP2Cc"/>
    <property type="match status" value="1"/>
</dbReference>
<feature type="domain" description="PPM-type phosphatase" evidence="3">
    <location>
        <begin position="78"/>
        <end position="318"/>
    </location>
</feature>
<dbReference type="InterPro" id="IPR036457">
    <property type="entry name" value="PPM-type-like_dom_sf"/>
</dbReference>
<reference evidence="4 5" key="1">
    <citation type="submission" date="2014-06" db="EMBL/GenBank/DDBJ databases">
        <authorList>
            <person name="Swart Estienne"/>
        </authorList>
    </citation>
    <scope>NUCLEOTIDE SEQUENCE [LARGE SCALE GENOMIC DNA]</scope>
    <source>
        <strain evidence="4 5">130c</strain>
    </source>
</reference>
<name>A0A078BDG9_STYLE</name>
<dbReference type="Proteomes" id="UP000039865">
    <property type="component" value="Unassembled WGS sequence"/>
</dbReference>
<dbReference type="Pfam" id="PF00481">
    <property type="entry name" value="PP2C"/>
    <property type="match status" value="1"/>
</dbReference>
<comment type="subcellular location">
    <subcellularLocation>
        <location evidence="1">Membrane</location>
    </subcellularLocation>
</comment>
<sequence length="453" mass="51479">MTQIHESVSVLKLSLQHSEPQRRQPRSFGSSTVQKKFQLGLKVDLSEDQLKFSEQNCQQQLYHQHKLSPQDQFLDQGSFGVAMMRGNMRKTQEDRFVAKNGIFGQQENGLFAIFDGHLGPQASEFCSSNLEKTLAKFESQMNQAGPCLKHTDQNSYSDGTTALMALIRQRHITIAHLGDSSAFLIRNNQVMELTSEHTPSRIDEYLRIIQSGGKIVSLGQSVRVEGVLEVTRSIGDKDLKNCLIAEPEIHTIDLTHQDQYMILASDGIFKTFTKEQVISEIMIKINEGHGLGQIAELVSRQAHQLSCPDNTTLLIVDLKHYFQVQQQSLLNQSSQIPQSIDCMDYDQFENLKTLGKVQQNEQIIQTNDSIFETEDSSTDNSDMQEQIPFAKMFYGNSEKESVGIFSELRNPFKNGLNFNLSGQNEAQEYQQKQQAHCDLFKITDWSLHQMKDF</sequence>
<dbReference type="PANTHER" id="PTHR47992">
    <property type="entry name" value="PROTEIN PHOSPHATASE"/>
    <property type="match status" value="1"/>
</dbReference>
<proteinExistence type="predicted"/>
<dbReference type="SUPFAM" id="SSF81606">
    <property type="entry name" value="PP2C-like"/>
    <property type="match status" value="1"/>
</dbReference>
<keyword evidence="2" id="KW-0472">Membrane</keyword>